<evidence type="ECO:0000313" key="3">
    <source>
        <dbReference type="Proteomes" id="UP000720189"/>
    </source>
</evidence>
<dbReference type="OrthoDB" id="4974629at2759"/>
<reference evidence="2" key="1">
    <citation type="journal article" date="2021" name="Nat. Commun.">
        <title>Genetic determinants of endophytism in the Arabidopsis root mycobiome.</title>
        <authorList>
            <person name="Mesny F."/>
            <person name="Miyauchi S."/>
            <person name="Thiergart T."/>
            <person name="Pickel B."/>
            <person name="Atanasova L."/>
            <person name="Karlsson M."/>
            <person name="Huettel B."/>
            <person name="Barry K.W."/>
            <person name="Haridas S."/>
            <person name="Chen C."/>
            <person name="Bauer D."/>
            <person name="Andreopoulos W."/>
            <person name="Pangilinan J."/>
            <person name="LaButti K."/>
            <person name="Riley R."/>
            <person name="Lipzen A."/>
            <person name="Clum A."/>
            <person name="Drula E."/>
            <person name="Henrissat B."/>
            <person name="Kohler A."/>
            <person name="Grigoriev I.V."/>
            <person name="Martin F.M."/>
            <person name="Hacquard S."/>
        </authorList>
    </citation>
    <scope>NUCLEOTIDE SEQUENCE</scope>
    <source>
        <strain evidence="2">MPI-CAGE-AT-0023</strain>
    </source>
</reference>
<dbReference type="Proteomes" id="UP000720189">
    <property type="component" value="Unassembled WGS sequence"/>
</dbReference>
<name>A0A9P9GDF8_FUSRE</name>
<keyword evidence="1" id="KW-0732">Signal</keyword>
<sequence length="116" mass="11871">MKFSALAAALVSLSFGADLAAAKCDGGCYLRVCDQRNLKGNCNSSCYDSQKIGKVVQINGDGLKGVIVSAKSSNGCGCTLGYLSGSSCQFVGSGSKGTNLATQCLKGVNQVQCNRE</sequence>
<dbReference type="RefSeq" id="XP_046045373.1">
    <property type="nucleotide sequence ID" value="XM_046184792.1"/>
</dbReference>
<evidence type="ECO:0000256" key="1">
    <source>
        <dbReference type="SAM" id="SignalP"/>
    </source>
</evidence>
<feature type="chain" id="PRO_5040360202" evidence="1">
    <location>
        <begin position="23"/>
        <end position="116"/>
    </location>
</feature>
<accession>A0A9P9GDF8</accession>
<protein>
    <submittedName>
        <fullName evidence="2">Uncharacterized protein</fullName>
    </submittedName>
</protein>
<dbReference type="AlphaFoldDB" id="A0A9P9GDF8"/>
<keyword evidence="3" id="KW-1185">Reference proteome</keyword>
<evidence type="ECO:0000313" key="2">
    <source>
        <dbReference type="EMBL" id="KAH7237514.1"/>
    </source>
</evidence>
<dbReference type="EMBL" id="JAGMUX010000015">
    <property type="protein sequence ID" value="KAH7237514.1"/>
    <property type="molecule type" value="Genomic_DNA"/>
</dbReference>
<organism evidence="2 3">
    <name type="scientific">Fusarium redolens</name>
    <dbReference type="NCBI Taxonomy" id="48865"/>
    <lineage>
        <taxon>Eukaryota</taxon>
        <taxon>Fungi</taxon>
        <taxon>Dikarya</taxon>
        <taxon>Ascomycota</taxon>
        <taxon>Pezizomycotina</taxon>
        <taxon>Sordariomycetes</taxon>
        <taxon>Hypocreomycetidae</taxon>
        <taxon>Hypocreales</taxon>
        <taxon>Nectriaceae</taxon>
        <taxon>Fusarium</taxon>
        <taxon>Fusarium redolens species complex</taxon>
    </lineage>
</organism>
<comment type="caution">
    <text evidence="2">The sequence shown here is derived from an EMBL/GenBank/DDBJ whole genome shotgun (WGS) entry which is preliminary data.</text>
</comment>
<gene>
    <name evidence="2" type="ORF">BKA55DRAFT_121629</name>
</gene>
<dbReference type="GeneID" id="70214746"/>
<feature type="signal peptide" evidence="1">
    <location>
        <begin position="1"/>
        <end position="22"/>
    </location>
</feature>
<proteinExistence type="predicted"/>